<reference evidence="3" key="1">
    <citation type="submission" date="2016-06" db="UniProtKB">
        <authorList>
            <consortium name="WormBaseParasite"/>
        </authorList>
    </citation>
    <scope>IDENTIFICATION</scope>
</reference>
<protein>
    <submittedName>
        <fullName evidence="3">Ovule protein</fullName>
    </submittedName>
</protein>
<name>A0A183IU48_9BILA</name>
<keyword evidence="2" id="KW-1185">Reference proteome</keyword>
<gene>
    <name evidence="1" type="ORF">SBAD_LOCUS7143</name>
</gene>
<dbReference type="WBParaSite" id="SBAD_0000741201-mRNA-1">
    <property type="protein sequence ID" value="SBAD_0000741201-mRNA-1"/>
    <property type="gene ID" value="SBAD_0000741201"/>
</dbReference>
<dbReference type="AlphaFoldDB" id="A0A183IU48"/>
<proteinExistence type="predicted"/>
<evidence type="ECO:0000313" key="1">
    <source>
        <dbReference type="EMBL" id="VDP12040.1"/>
    </source>
</evidence>
<accession>A0A183IU48</accession>
<organism evidence="3">
    <name type="scientific">Soboliphyme baturini</name>
    <dbReference type="NCBI Taxonomy" id="241478"/>
    <lineage>
        <taxon>Eukaryota</taxon>
        <taxon>Metazoa</taxon>
        <taxon>Ecdysozoa</taxon>
        <taxon>Nematoda</taxon>
        <taxon>Enoplea</taxon>
        <taxon>Dorylaimia</taxon>
        <taxon>Dioctophymatida</taxon>
        <taxon>Dioctophymatoidea</taxon>
        <taxon>Soboliphymatidae</taxon>
        <taxon>Soboliphyme</taxon>
    </lineage>
</organism>
<dbReference type="EMBL" id="UZAM01010359">
    <property type="protein sequence ID" value="VDP12040.1"/>
    <property type="molecule type" value="Genomic_DNA"/>
</dbReference>
<sequence length="115" mass="12611">MNSFKGQVCIVWHGCAILNSPLFYINQQPFKRASSPFSSTPLPVSGLAKIKLDASSMSLKLRRSSTYSEAVAPSLPPLPSPTYYLNYSYCCFGARQLLVLFFTAAANPRAVKSLL</sequence>
<dbReference type="Proteomes" id="UP000270296">
    <property type="component" value="Unassembled WGS sequence"/>
</dbReference>
<reference evidence="1 2" key="2">
    <citation type="submission" date="2018-11" db="EMBL/GenBank/DDBJ databases">
        <authorList>
            <consortium name="Pathogen Informatics"/>
        </authorList>
    </citation>
    <scope>NUCLEOTIDE SEQUENCE [LARGE SCALE GENOMIC DNA]</scope>
</reference>
<evidence type="ECO:0000313" key="3">
    <source>
        <dbReference type="WBParaSite" id="SBAD_0000741201-mRNA-1"/>
    </source>
</evidence>
<evidence type="ECO:0000313" key="2">
    <source>
        <dbReference type="Proteomes" id="UP000270296"/>
    </source>
</evidence>